<feature type="compositionally biased region" description="Low complexity" evidence="1">
    <location>
        <begin position="43"/>
        <end position="52"/>
    </location>
</feature>
<name>A0A9X2DAB0_9ACTN</name>
<feature type="region of interest" description="Disordered" evidence="1">
    <location>
        <begin position="43"/>
        <end position="87"/>
    </location>
</feature>
<dbReference type="EMBL" id="JAMOIL010000012">
    <property type="protein sequence ID" value="MCM0620909.1"/>
    <property type="molecule type" value="Genomic_DNA"/>
</dbReference>
<feature type="compositionally biased region" description="Basic and acidic residues" evidence="1">
    <location>
        <begin position="68"/>
        <end position="78"/>
    </location>
</feature>
<sequence length="87" mass="9428">MTQPWIAGIDQAALDPFRGYANAIRDELPDAVAVLDALHHKQGSSSWASGSSTRCARRVQQDTLGRQGYEDDPLHKSGDCCATARNT</sequence>
<dbReference type="Proteomes" id="UP001139485">
    <property type="component" value="Unassembled WGS sequence"/>
</dbReference>
<evidence type="ECO:0000313" key="3">
    <source>
        <dbReference type="Proteomes" id="UP001139485"/>
    </source>
</evidence>
<accession>A0A9X2DAB0</accession>
<gene>
    <name evidence="2" type="ORF">M8330_11470</name>
</gene>
<keyword evidence="3" id="KW-1185">Reference proteome</keyword>
<proteinExistence type="predicted"/>
<reference evidence="2" key="1">
    <citation type="submission" date="2022-05" db="EMBL/GenBank/DDBJ databases">
        <authorList>
            <person name="Tuo L."/>
        </authorList>
    </citation>
    <scope>NUCLEOTIDE SEQUENCE</scope>
    <source>
        <strain evidence="2">BSK12Z-4</strain>
    </source>
</reference>
<protein>
    <submittedName>
        <fullName evidence="2">Transposase</fullName>
    </submittedName>
</protein>
<dbReference type="RefSeq" id="WP_250827427.1">
    <property type="nucleotide sequence ID" value="NZ_JAMOIL010000012.1"/>
</dbReference>
<evidence type="ECO:0000256" key="1">
    <source>
        <dbReference type="SAM" id="MobiDB-lite"/>
    </source>
</evidence>
<organism evidence="2 3">
    <name type="scientific">Nocardioides bruguierae</name>
    <dbReference type="NCBI Taxonomy" id="2945102"/>
    <lineage>
        <taxon>Bacteria</taxon>
        <taxon>Bacillati</taxon>
        <taxon>Actinomycetota</taxon>
        <taxon>Actinomycetes</taxon>
        <taxon>Propionibacteriales</taxon>
        <taxon>Nocardioidaceae</taxon>
        <taxon>Nocardioides</taxon>
    </lineage>
</organism>
<comment type="caution">
    <text evidence="2">The sequence shown here is derived from an EMBL/GenBank/DDBJ whole genome shotgun (WGS) entry which is preliminary data.</text>
</comment>
<dbReference type="AlphaFoldDB" id="A0A9X2DAB0"/>
<evidence type="ECO:0000313" key="2">
    <source>
        <dbReference type="EMBL" id="MCM0620909.1"/>
    </source>
</evidence>